<dbReference type="PROSITE" id="PS51358">
    <property type="entry name" value="NOP"/>
    <property type="match status" value="1"/>
</dbReference>
<dbReference type="FunFam" id="1.10.246.90:FF:000002">
    <property type="entry name" value="U4/U6 small nuclear ribonucleoprotein Prp31"/>
    <property type="match status" value="1"/>
</dbReference>
<reference evidence="11 12" key="2">
    <citation type="submission" date="2016-08" db="EMBL/GenBank/DDBJ databases">
        <title>Pervasive Adenine N6-methylation of Active Genes in Fungi.</title>
        <authorList>
            <consortium name="DOE Joint Genome Institute"/>
            <person name="Mondo S.J."/>
            <person name="Dannebaum R.O."/>
            <person name="Kuo R.C."/>
            <person name="Labutti K."/>
            <person name="Haridas S."/>
            <person name="Kuo A."/>
            <person name="Salamov A."/>
            <person name="Ahrendt S.R."/>
            <person name="Lipzen A."/>
            <person name="Sullivan W."/>
            <person name="Andreopoulos W.B."/>
            <person name="Clum A."/>
            <person name="Lindquist E."/>
            <person name="Daum C."/>
            <person name="Ramamoorthy G.K."/>
            <person name="Gryganskyi A."/>
            <person name="Culley D."/>
            <person name="Magnuson J.K."/>
            <person name="James T.Y."/>
            <person name="O'Malley M.A."/>
            <person name="Stajich J.E."/>
            <person name="Spatafora J.W."/>
            <person name="Visel A."/>
            <person name="Grigoriev I.V."/>
        </authorList>
    </citation>
    <scope>NUCLEOTIDE SEQUENCE [LARGE SCALE GENOMIC DNA]</scope>
    <source>
        <strain evidence="12">finn</strain>
    </source>
</reference>
<comment type="similarity">
    <text evidence="2">Belongs to the PRP31 family.</text>
</comment>
<sequence length="505" mass="56278">MSLADELIADLDDLGEDELEETEENKNNDDDLLNDLDDLDDLDDLNEENNSQNINTDKPIDLEEEKEMAIKVALTGKDDVQSIAKLASSKQLKDIMEKIEYFKSIPRTEYHNTGPVEEDPEYDTIVKANNMTADIDDEILIIHKYIRDHYQARFPELESLIPQPMNYIRAVKEIGDAQDLTQVDLRKILPSEIVMIVAVTATTSIGKPLSKTEIKKVLDACDMAFKLESDEKKIFEYVESRMSFIAPNISIIVGSSTAAKLMGVAGGLTALSKIPACNVQVLGATKKTNTGLSAAGVQRHTGFIYYSDIINRTPPEYKMKATRLVAAKVTLAARIDRSRESMDGSIGRKLLEEVEKKIEKMQEPPPSKTIKALPIPDDGPKKRRGGKRVRRMKESYAVTELRKAQNRMSFGVQEDEVSGIDSTEGLGLIRQSGKIRAFQNDPRTKIKLNPKRQRMMGGSSGATSGLSSSIAFTPVQGIELENPETAQQKLKEISDRYFSGFKSKK</sequence>
<dbReference type="GO" id="GO:0005687">
    <property type="term" value="C:U4 snRNP"/>
    <property type="evidence" value="ECO:0007669"/>
    <property type="project" value="TreeGrafter"/>
</dbReference>
<dbReference type="GO" id="GO:0046540">
    <property type="term" value="C:U4/U6 x U5 tri-snRNP complex"/>
    <property type="evidence" value="ECO:0007669"/>
    <property type="project" value="EnsemblFungi"/>
</dbReference>
<dbReference type="Pfam" id="PF09785">
    <property type="entry name" value="Prp31_C"/>
    <property type="match status" value="1"/>
</dbReference>
<evidence type="ECO:0000256" key="7">
    <source>
        <dbReference type="ARBA" id="ARBA00023242"/>
    </source>
</evidence>
<reference evidence="11 12" key="1">
    <citation type="submission" date="2016-08" db="EMBL/GenBank/DDBJ databases">
        <title>Genomes of anaerobic fungi encode conserved fungal cellulosomes for biomass hydrolysis.</title>
        <authorList>
            <consortium name="DOE Joint Genome Institute"/>
            <person name="Haitjema C.H."/>
            <person name="Gilmore S.P."/>
            <person name="Henske J.K."/>
            <person name="Solomon K.V."/>
            <person name="De Groot R."/>
            <person name="Kuo A."/>
            <person name="Mondo S.J."/>
            <person name="Salamov A.A."/>
            <person name="Labutti K."/>
            <person name="Zhao Z."/>
            <person name="Chiniquy J."/>
            <person name="Barry K."/>
            <person name="Brewer H.M."/>
            <person name="Purvine S.O."/>
            <person name="Wright A.T."/>
            <person name="Boxma B."/>
            <person name="Van Alen T."/>
            <person name="Hackstein J.H."/>
            <person name="Baker S.E."/>
            <person name="Grigoriev I.V."/>
            <person name="O'Malley M.A."/>
        </authorList>
    </citation>
    <scope>NUCLEOTIDE SEQUENCE [LARGE SCALE GENOMIC DNA]</scope>
    <source>
        <strain evidence="12">finn</strain>
    </source>
</reference>
<comment type="subcellular location">
    <subcellularLocation>
        <location evidence="1">Nucleus</location>
    </subcellularLocation>
</comment>
<evidence type="ECO:0000259" key="10">
    <source>
        <dbReference type="PROSITE" id="PS51358"/>
    </source>
</evidence>
<dbReference type="GO" id="GO:0045292">
    <property type="term" value="P:mRNA cis splicing, via spliceosome"/>
    <property type="evidence" value="ECO:0007669"/>
    <property type="project" value="EnsemblFungi"/>
</dbReference>
<dbReference type="Pfam" id="PF01798">
    <property type="entry name" value="Nop"/>
    <property type="match status" value="1"/>
</dbReference>
<dbReference type="Gene3D" id="1.10.246.90">
    <property type="entry name" value="Nop domain"/>
    <property type="match status" value="1"/>
</dbReference>
<feature type="domain" description="Nop" evidence="10">
    <location>
        <begin position="245"/>
        <end position="363"/>
    </location>
</feature>
<dbReference type="InterPro" id="IPR019175">
    <property type="entry name" value="Prp31_C"/>
</dbReference>
<dbReference type="PANTHER" id="PTHR13904">
    <property type="entry name" value="PRE-MRNA SPLICING FACTOR PRP31"/>
    <property type="match status" value="1"/>
</dbReference>
<feature type="compositionally biased region" description="Acidic residues" evidence="9">
    <location>
        <begin position="7"/>
        <end position="23"/>
    </location>
</feature>
<dbReference type="SUPFAM" id="SSF89124">
    <property type="entry name" value="Nop domain"/>
    <property type="match status" value="1"/>
</dbReference>
<dbReference type="InterPro" id="IPR036070">
    <property type="entry name" value="Nop_dom_sf"/>
</dbReference>
<dbReference type="InterPro" id="IPR002687">
    <property type="entry name" value="Nop_dom"/>
</dbReference>
<evidence type="ECO:0000313" key="12">
    <source>
        <dbReference type="Proteomes" id="UP000193719"/>
    </source>
</evidence>
<gene>
    <name evidence="11" type="ORF">BCR36DRAFT_584424</name>
</gene>
<evidence type="ECO:0000256" key="3">
    <source>
        <dbReference type="ARBA" id="ARBA00022664"/>
    </source>
</evidence>
<keyword evidence="8" id="KW-0687">Ribonucleoprotein</keyword>
<organism evidence="11 12">
    <name type="scientific">Piromyces finnis</name>
    <dbReference type="NCBI Taxonomy" id="1754191"/>
    <lineage>
        <taxon>Eukaryota</taxon>
        <taxon>Fungi</taxon>
        <taxon>Fungi incertae sedis</taxon>
        <taxon>Chytridiomycota</taxon>
        <taxon>Chytridiomycota incertae sedis</taxon>
        <taxon>Neocallimastigomycetes</taxon>
        <taxon>Neocallimastigales</taxon>
        <taxon>Neocallimastigaceae</taxon>
        <taxon>Piromyces</taxon>
    </lineage>
</organism>
<dbReference type="InterPro" id="IPR042239">
    <property type="entry name" value="Nop_C"/>
</dbReference>
<evidence type="ECO:0000256" key="4">
    <source>
        <dbReference type="ARBA" id="ARBA00022728"/>
    </source>
</evidence>
<feature type="region of interest" description="Disordered" evidence="9">
    <location>
        <begin position="360"/>
        <end position="394"/>
    </location>
</feature>
<dbReference type="OrthoDB" id="4771285at2759"/>
<dbReference type="Proteomes" id="UP000193719">
    <property type="component" value="Unassembled WGS sequence"/>
</dbReference>
<feature type="region of interest" description="Disordered" evidence="9">
    <location>
        <begin position="1"/>
        <end position="57"/>
    </location>
</feature>
<dbReference type="STRING" id="1754191.A0A1Y1V601"/>
<keyword evidence="3" id="KW-0507">mRNA processing</keyword>
<dbReference type="PANTHER" id="PTHR13904:SF0">
    <property type="entry name" value="U4_U6 SMALL NUCLEAR RIBONUCLEOPROTEIN PRP31"/>
    <property type="match status" value="1"/>
</dbReference>
<comment type="caution">
    <text evidence="11">The sequence shown here is derived from an EMBL/GenBank/DDBJ whole genome shotgun (WGS) entry which is preliminary data.</text>
</comment>
<evidence type="ECO:0000256" key="6">
    <source>
        <dbReference type="ARBA" id="ARBA00023187"/>
    </source>
</evidence>
<dbReference type="GO" id="GO:0071011">
    <property type="term" value="C:precatalytic spliceosome"/>
    <property type="evidence" value="ECO:0007669"/>
    <property type="project" value="TreeGrafter"/>
</dbReference>
<evidence type="ECO:0000256" key="5">
    <source>
        <dbReference type="ARBA" id="ARBA00022884"/>
    </source>
</evidence>
<protein>
    <submittedName>
        <fullName evidence="11">Nop domain-containing protein</fullName>
    </submittedName>
</protein>
<evidence type="ECO:0000256" key="2">
    <source>
        <dbReference type="ARBA" id="ARBA00005572"/>
    </source>
</evidence>
<keyword evidence="12" id="KW-1185">Reference proteome</keyword>
<feature type="compositionally biased region" description="Acidic residues" evidence="9">
    <location>
        <begin position="30"/>
        <end position="47"/>
    </location>
</feature>
<dbReference type="EMBL" id="MCFH01000028">
    <property type="protein sequence ID" value="ORX48109.1"/>
    <property type="molecule type" value="Genomic_DNA"/>
</dbReference>
<evidence type="ECO:0000256" key="8">
    <source>
        <dbReference type="ARBA" id="ARBA00023274"/>
    </source>
</evidence>
<dbReference type="GO" id="GO:0000244">
    <property type="term" value="P:spliceosomal tri-snRNP complex assembly"/>
    <property type="evidence" value="ECO:0007669"/>
    <property type="project" value="InterPro"/>
</dbReference>
<accession>A0A1Y1V601</accession>
<dbReference type="AlphaFoldDB" id="A0A1Y1V601"/>
<dbReference type="FunFam" id="1.10.287.4070:FF:000003">
    <property type="entry name" value="U4/U6 small nuclear ribonucleoprotein PRP31"/>
    <property type="match status" value="1"/>
</dbReference>
<keyword evidence="7" id="KW-0539">Nucleus</keyword>
<evidence type="ECO:0000256" key="9">
    <source>
        <dbReference type="SAM" id="MobiDB-lite"/>
    </source>
</evidence>
<keyword evidence="4" id="KW-0747">Spliceosome</keyword>
<dbReference type="Gene3D" id="1.10.287.4070">
    <property type="match status" value="1"/>
</dbReference>
<keyword evidence="5" id="KW-0694">RNA-binding</keyword>
<proteinExistence type="inferred from homology"/>
<name>A0A1Y1V601_9FUNG</name>
<dbReference type="SMART" id="SM00931">
    <property type="entry name" value="NOSIC"/>
    <property type="match status" value="1"/>
</dbReference>
<keyword evidence="6" id="KW-0508">mRNA splicing</keyword>
<dbReference type="InterPro" id="IPR012976">
    <property type="entry name" value="NOSIC"/>
</dbReference>
<dbReference type="InterPro" id="IPR027105">
    <property type="entry name" value="Prp31"/>
</dbReference>
<feature type="compositionally biased region" description="Basic residues" evidence="9">
    <location>
        <begin position="381"/>
        <end position="391"/>
    </location>
</feature>
<evidence type="ECO:0000313" key="11">
    <source>
        <dbReference type="EMBL" id="ORX48109.1"/>
    </source>
</evidence>
<dbReference type="GO" id="GO:0003723">
    <property type="term" value="F:RNA binding"/>
    <property type="evidence" value="ECO:0007669"/>
    <property type="project" value="UniProtKB-KW"/>
</dbReference>
<evidence type="ECO:0000256" key="1">
    <source>
        <dbReference type="ARBA" id="ARBA00004123"/>
    </source>
</evidence>